<dbReference type="HOGENOM" id="CLU_1078765_0_0_1"/>
<dbReference type="OMA" id="YIQPPRP"/>
<organism evidence="3">
    <name type="scientific">Drosophila persimilis</name>
    <name type="common">Fruit fly</name>
    <dbReference type="NCBI Taxonomy" id="7234"/>
    <lineage>
        <taxon>Eukaryota</taxon>
        <taxon>Metazoa</taxon>
        <taxon>Ecdysozoa</taxon>
        <taxon>Arthropoda</taxon>
        <taxon>Hexapoda</taxon>
        <taxon>Insecta</taxon>
        <taxon>Pterygota</taxon>
        <taxon>Neoptera</taxon>
        <taxon>Endopterygota</taxon>
        <taxon>Diptera</taxon>
        <taxon>Brachycera</taxon>
        <taxon>Muscomorpha</taxon>
        <taxon>Ephydroidea</taxon>
        <taxon>Drosophilidae</taxon>
        <taxon>Drosophila</taxon>
        <taxon>Sophophora</taxon>
    </lineage>
</organism>
<evidence type="ECO:0000313" key="2">
    <source>
        <dbReference type="EMBL" id="EDW26795.1"/>
    </source>
</evidence>
<dbReference type="Proteomes" id="UP000008744">
    <property type="component" value="Unassembled WGS sequence"/>
</dbReference>
<keyword evidence="3" id="KW-1185">Reference proteome</keyword>
<reference evidence="2 3" key="1">
    <citation type="journal article" date="2007" name="Nature">
        <title>Evolution of genes and genomes on the Drosophila phylogeny.</title>
        <authorList>
            <consortium name="Drosophila 12 Genomes Consortium"/>
            <person name="Clark A.G."/>
            <person name="Eisen M.B."/>
            <person name="Smith D.R."/>
            <person name="Bergman C.M."/>
            <person name="Oliver B."/>
            <person name="Markow T.A."/>
            <person name="Kaufman T.C."/>
            <person name="Kellis M."/>
            <person name="Gelbart W."/>
            <person name="Iyer V.N."/>
            <person name="Pollard D.A."/>
            <person name="Sackton T.B."/>
            <person name="Larracuente A.M."/>
            <person name="Singh N.D."/>
            <person name="Abad J.P."/>
            <person name="Abt D.N."/>
            <person name="Adryan B."/>
            <person name="Aguade M."/>
            <person name="Akashi H."/>
            <person name="Anderson W.W."/>
            <person name="Aquadro C.F."/>
            <person name="Ardell D.H."/>
            <person name="Arguello R."/>
            <person name="Artieri C.G."/>
            <person name="Barbash D.A."/>
            <person name="Barker D."/>
            <person name="Barsanti P."/>
            <person name="Batterham P."/>
            <person name="Batzoglou S."/>
            <person name="Begun D."/>
            <person name="Bhutkar A."/>
            <person name="Blanco E."/>
            <person name="Bosak S.A."/>
            <person name="Bradley R.K."/>
            <person name="Brand A.D."/>
            <person name="Brent M.R."/>
            <person name="Brooks A.N."/>
            <person name="Brown R.H."/>
            <person name="Butlin R.K."/>
            <person name="Caggese C."/>
            <person name="Calvi B.R."/>
            <person name="Bernardo de Carvalho A."/>
            <person name="Caspi A."/>
            <person name="Castrezana S."/>
            <person name="Celniker S.E."/>
            <person name="Chang J.L."/>
            <person name="Chapple C."/>
            <person name="Chatterji S."/>
            <person name="Chinwalla A."/>
            <person name="Civetta A."/>
            <person name="Clifton S.W."/>
            <person name="Comeron J.M."/>
            <person name="Costello J.C."/>
            <person name="Coyne J.A."/>
            <person name="Daub J."/>
            <person name="David R.G."/>
            <person name="Delcher A.L."/>
            <person name="Delehaunty K."/>
            <person name="Do C.B."/>
            <person name="Ebling H."/>
            <person name="Edwards K."/>
            <person name="Eickbush T."/>
            <person name="Evans J.D."/>
            <person name="Filipski A."/>
            <person name="Findeiss S."/>
            <person name="Freyhult E."/>
            <person name="Fulton L."/>
            <person name="Fulton R."/>
            <person name="Garcia A.C."/>
            <person name="Gardiner A."/>
            <person name="Garfield D.A."/>
            <person name="Garvin B.E."/>
            <person name="Gibson G."/>
            <person name="Gilbert D."/>
            <person name="Gnerre S."/>
            <person name="Godfrey J."/>
            <person name="Good R."/>
            <person name="Gotea V."/>
            <person name="Gravely B."/>
            <person name="Greenberg A.J."/>
            <person name="Griffiths-Jones S."/>
            <person name="Gross S."/>
            <person name="Guigo R."/>
            <person name="Gustafson E.A."/>
            <person name="Haerty W."/>
            <person name="Hahn M.W."/>
            <person name="Halligan D.L."/>
            <person name="Halpern A.L."/>
            <person name="Halter G.M."/>
            <person name="Han M.V."/>
            <person name="Heger A."/>
            <person name="Hillier L."/>
            <person name="Hinrichs A.S."/>
            <person name="Holmes I."/>
            <person name="Hoskins R.A."/>
            <person name="Hubisz M.J."/>
            <person name="Hultmark D."/>
            <person name="Huntley M.A."/>
            <person name="Jaffe D.B."/>
            <person name="Jagadeeshan S."/>
            <person name="Jeck W.R."/>
            <person name="Johnson J."/>
            <person name="Jones C.D."/>
            <person name="Jordan W.C."/>
            <person name="Karpen G.H."/>
            <person name="Kataoka E."/>
            <person name="Keightley P.D."/>
            <person name="Kheradpour P."/>
            <person name="Kirkness E.F."/>
            <person name="Koerich L.B."/>
            <person name="Kristiansen K."/>
            <person name="Kudrna D."/>
            <person name="Kulathinal R.J."/>
            <person name="Kumar S."/>
            <person name="Kwok R."/>
            <person name="Lander E."/>
            <person name="Langley C.H."/>
            <person name="Lapoint R."/>
            <person name="Lazzaro B.P."/>
            <person name="Lee S.J."/>
            <person name="Levesque L."/>
            <person name="Li R."/>
            <person name="Lin C.F."/>
            <person name="Lin M.F."/>
            <person name="Lindblad-Toh K."/>
            <person name="Llopart A."/>
            <person name="Long M."/>
            <person name="Low L."/>
            <person name="Lozovsky E."/>
            <person name="Lu J."/>
            <person name="Luo M."/>
            <person name="Machado C.A."/>
            <person name="Makalowski W."/>
            <person name="Marzo M."/>
            <person name="Matsuda M."/>
            <person name="Matzkin L."/>
            <person name="McAllister B."/>
            <person name="McBride C.S."/>
            <person name="McKernan B."/>
            <person name="McKernan K."/>
            <person name="Mendez-Lago M."/>
            <person name="Minx P."/>
            <person name="Mollenhauer M.U."/>
            <person name="Montooth K."/>
            <person name="Mount S.M."/>
            <person name="Mu X."/>
            <person name="Myers E."/>
            <person name="Negre B."/>
            <person name="Newfeld S."/>
            <person name="Nielsen R."/>
            <person name="Noor M.A."/>
            <person name="O'Grady P."/>
            <person name="Pachter L."/>
            <person name="Papaceit M."/>
            <person name="Parisi M.J."/>
            <person name="Parisi M."/>
            <person name="Parts L."/>
            <person name="Pedersen J.S."/>
            <person name="Pesole G."/>
            <person name="Phillippy A.M."/>
            <person name="Ponting C.P."/>
            <person name="Pop M."/>
            <person name="Porcelli D."/>
            <person name="Powell J.R."/>
            <person name="Prohaska S."/>
            <person name="Pruitt K."/>
            <person name="Puig M."/>
            <person name="Quesneville H."/>
            <person name="Ram K.R."/>
            <person name="Rand D."/>
            <person name="Rasmussen M.D."/>
            <person name="Reed L.K."/>
            <person name="Reenan R."/>
            <person name="Reily A."/>
            <person name="Remington K.A."/>
            <person name="Rieger T.T."/>
            <person name="Ritchie M.G."/>
            <person name="Robin C."/>
            <person name="Rogers Y.H."/>
            <person name="Rohde C."/>
            <person name="Rozas J."/>
            <person name="Rubenfield M.J."/>
            <person name="Ruiz A."/>
            <person name="Russo S."/>
            <person name="Salzberg S.L."/>
            <person name="Sanchez-Gracia A."/>
            <person name="Saranga D.J."/>
            <person name="Sato H."/>
            <person name="Schaeffer S.W."/>
            <person name="Schatz M.C."/>
            <person name="Schlenke T."/>
            <person name="Schwartz R."/>
            <person name="Segarra C."/>
            <person name="Singh R.S."/>
            <person name="Sirot L."/>
            <person name="Sirota M."/>
            <person name="Sisneros N.B."/>
            <person name="Smith C.D."/>
            <person name="Smith T.F."/>
            <person name="Spieth J."/>
            <person name="Stage D.E."/>
            <person name="Stark A."/>
            <person name="Stephan W."/>
            <person name="Strausberg R.L."/>
            <person name="Strempel S."/>
            <person name="Sturgill D."/>
            <person name="Sutton G."/>
            <person name="Sutton G.G."/>
            <person name="Tao W."/>
            <person name="Teichmann S."/>
            <person name="Tobari Y.N."/>
            <person name="Tomimura Y."/>
            <person name="Tsolas J.M."/>
            <person name="Valente V.L."/>
            <person name="Venter E."/>
            <person name="Venter J.C."/>
            <person name="Vicario S."/>
            <person name="Vieira F.G."/>
            <person name="Vilella A.J."/>
            <person name="Villasante A."/>
            <person name="Walenz B."/>
            <person name="Wang J."/>
            <person name="Wasserman M."/>
            <person name="Watts T."/>
            <person name="Wilson D."/>
            <person name="Wilson R.K."/>
            <person name="Wing R.A."/>
            <person name="Wolfner M.F."/>
            <person name="Wong A."/>
            <person name="Wong G.K."/>
            <person name="Wu C.I."/>
            <person name="Wu G."/>
            <person name="Yamamoto D."/>
            <person name="Yang H.P."/>
            <person name="Yang S.P."/>
            <person name="Yorke J.A."/>
            <person name="Yoshida K."/>
            <person name="Zdobnov E."/>
            <person name="Zhang P."/>
            <person name="Zhang Y."/>
            <person name="Zimin A.V."/>
            <person name="Baldwin J."/>
            <person name="Abdouelleil A."/>
            <person name="Abdulkadir J."/>
            <person name="Abebe A."/>
            <person name="Abera B."/>
            <person name="Abreu J."/>
            <person name="Acer S.C."/>
            <person name="Aftuck L."/>
            <person name="Alexander A."/>
            <person name="An P."/>
            <person name="Anderson E."/>
            <person name="Anderson S."/>
            <person name="Arachi H."/>
            <person name="Azer M."/>
            <person name="Bachantsang P."/>
            <person name="Barry A."/>
            <person name="Bayul T."/>
            <person name="Berlin A."/>
            <person name="Bessette D."/>
            <person name="Bloom T."/>
            <person name="Blye J."/>
            <person name="Boguslavskiy L."/>
            <person name="Bonnet C."/>
            <person name="Boukhgalter B."/>
            <person name="Bourzgui I."/>
            <person name="Brown A."/>
            <person name="Cahill P."/>
            <person name="Channer S."/>
            <person name="Cheshatsang Y."/>
            <person name="Chuda L."/>
            <person name="Citroen M."/>
            <person name="Collymore A."/>
            <person name="Cooke P."/>
            <person name="Costello M."/>
            <person name="D'Aco K."/>
            <person name="Daza R."/>
            <person name="De Haan G."/>
            <person name="DeGray S."/>
            <person name="DeMaso C."/>
            <person name="Dhargay N."/>
            <person name="Dooley K."/>
            <person name="Dooley E."/>
            <person name="Doricent M."/>
            <person name="Dorje P."/>
            <person name="Dorjee K."/>
            <person name="Dupes A."/>
            <person name="Elong R."/>
            <person name="Falk J."/>
            <person name="Farina A."/>
            <person name="Faro S."/>
            <person name="Ferguson D."/>
            <person name="Fisher S."/>
            <person name="Foley C.D."/>
            <person name="Franke A."/>
            <person name="Friedrich D."/>
            <person name="Gadbois L."/>
            <person name="Gearin G."/>
            <person name="Gearin C.R."/>
            <person name="Giannoukos G."/>
            <person name="Goode T."/>
            <person name="Graham J."/>
            <person name="Grandbois E."/>
            <person name="Grewal S."/>
            <person name="Gyaltsen K."/>
            <person name="Hafez N."/>
            <person name="Hagos B."/>
            <person name="Hall J."/>
            <person name="Henson C."/>
            <person name="Hollinger A."/>
            <person name="Honan T."/>
            <person name="Huard M.D."/>
            <person name="Hughes L."/>
            <person name="Hurhula B."/>
            <person name="Husby M.E."/>
            <person name="Kamat A."/>
            <person name="Kanga B."/>
            <person name="Kashin S."/>
            <person name="Khazanovich D."/>
            <person name="Kisner P."/>
            <person name="Lance K."/>
            <person name="Lara M."/>
            <person name="Lee W."/>
            <person name="Lennon N."/>
            <person name="Letendre F."/>
            <person name="LeVine R."/>
            <person name="Lipovsky A."/>
            <person name="Liu X."/>
            <person name="Liu J."/>
            <person name="Liu S."/>
            <person name="Lokyitsang T."/>
            <person name="Lokyitsang Y."/>
            <person name="Lubonja R."/>
            <person name="Lui A."/>
            <person name="MacDonald P."/>
            <person name="Magnisalis V."/>
            <person name="Maru K."/>
            <person name="Matthews C."/>
            <person name="McCusker W."/>
            <person name="McDonough S."/>
            <person name="Mehta T."/>
            <person name="Meldrim J."/>
            <person name="Meneus L."/>
            <person name="Mihai O."/>
            <person name="Mihalev A."/>
            <person name="Mihova T."/>
            <person name="Mittelman R."/>
            <person name="Mlenga V."/>
            <person name="Montmayeur A."/>
            <person name="Mulrain L."/>
            <person name="Navidi A."/>
            <person name="Naylor J."/>
            <person name="Negash T."/>
            <person name="Nguyen T."/>
            <person name="Nguyen N."/>
            <person name="Nicol R."/>
            <person name="Norbu C."/>
            <person name="Norbu N."/>
            <person name="Novod N."/>
            <person name="O'Neill B."/>
            <person name="Osman S."/>
            <person name="Markiewicz E."/>
            <person name="Oyono O.L."/>
            <person name="Patti C."/>
            <person name="Phunkhang P."/>
            <person name="Pierre F."/>
            <person name="Priest M."/>
            <person name="Raghuraman S."/>
            <person name="Rege F."/>
            <person name="Reyes R."/>
            <person name="Rise C."/>
            <person name="Rogov P."/>
            <person name="Ross K."/>
            <person name="Ryan E."/>
            <person name="Settipalli S."/>
            <person name="Shea T."/>
            <person name="Sherpa N."/>
            <person name="Shi L."/>
            <person name="Shih D."/>
            <person name="Sparrow T."/>
            <person name="Spaulding J."/>
            <person name="Stalker J."/>
            <person name="Stange-Thomann N."/>
            <person name="Stavropoulos S."/>
            <person name="Stone C."/>
            <person name="Strader C."/>
            <person name="Tesfaye S."/>
            <person name="Thomson T."/>
            <person name="Thoulutsang Y."/>
            <person name="Thoulutsang D."/>
            <person name="Topham K."/>
            <person name="Topping I."/>
            <person name="Tsamla T."/>
            <person name="Vassiliev H."/>
            <person name="Vo A."/>
            <person name="Wangchuk T."/>
            <person name="Wangdi T."/>
            <person name="Weiand M."/>
            <person name="Wilkinson J."/>
            <person name="Wilson A."/>
            <person name="Yadav S."/>
            <person name="Young G."/>
            <person name="Yu Q."/>
            <person name="Zembek L."/>
            <person name="Zhong D."/>
            <person name="Zimmer A."/>
            <person name="Zwirko Z."/>
            <person name="Jaffe D.B."/>
            <person name="Alvarez P."/>
            <person name="Brockman W."/>
            <person name="Butler J."/>
            <person name="Chin C."/>
            <person name="Gnerre S."/>
            <person name="Grabherr M."/>
            <person name="Kleber M."/>
            <person name="Mauceli E."/>
            <person name="MacCallum I."/>
        </authorList>
    </citation>
    <scope>NUCLEOTIDE SEQUENCE [LARGE SCALE GENOMIC DNA]</scope>
    <source>
        <strain evidence="3">MSH-3 / Tucson 14011-0111.49</strain>
    </source>
</reference>
<evidence type="ECO:0000256" key="1">
    <source>
        <dbReference type="SAM" id="MobiDB-lite"/>
    </source>
</evidence>
<protein>
    <submittedName>
        <fullName evidence="2">GL14597</fullName>
    </submittedName>
</protein>
<sequence length="258" mass="29618">MELITVEEMTELIHTFSQINFQKEVNPQPYVEVNNDDHRYGEWKLPEGTKSSMERAYEIMRELKNCPYPEYIQPPRPRVHCSPFQDLMPVAFTSERRIFDDVKEEIEAITNAARDPSSPESRPPCEGALTENDSGQNRMPTGRLFAKNRPLSITSKRLKRKKNGRSRRHAARNVDSGPILMSRYCPIVELEDIPTYSEYNSEYEELDQRSEGYLVGSTFNSAEADALSVQSLFLLGHSPTQRSYPPSWGSGPFSEDEF</sequence>
<dbReference type="AlphaFoldDB" id="B4GVV0"/>
<proteinExistence type="predicted"/>
<accession>B4GVV0</accession>
<dbReference type="OrthoDB" id="7872816at2759"/>
<gene>
    <name evidence="2" type="primary">Dper\GL14597</name>
    <name evidence="2" type="ORF">Dper_GL14597</name>
</gene>
<feature type="region of interest" description="Disordered" evidence="1">
    <location>
        <begin position="110"/>
        <end position="143"/>
    </location>
</feature>
<dbReference type="EMBL" id="CH479193">
    <property type="protein sequence ID" value="EDW26795.1"/>
    <property type="molecule type" value="Genomic_DNA"/>
</dbReference>
<evidence type="ECO:0000313" key="3">
    <source>
        <dbReference type="Proteomes" id="UP000008744"/>
    </source>
</evidence>
<feature type="region of interest" description="Disordered" evidence="1">
    <location>
        <begin position="239"/>
        <end position="258"/>
    </location>
</feature>
<name>B4GVV0_DROPE</name>